<name>A0ABV8AV25_9BACT</name>
<dbReference type="Gene3D" id="2.40.160.20">
    <property type="match status" value="1"/>
</dbReference>
<evidence type="ECO:0000256" key="2">
    <source>
        <dbReference type="SAM" id="SignalP"/>
    </source>
</evidence>
<dbReference type="InterPro" id="IPR011250">
    <property type="entry name" value="OMP/PagP_B-barrel"/>
</dbReference>
<feature type="signal peptide" evidence="2">
    <location>
        <begin position="1"/>
        <end position="21"/>
    </location>
</feature>
<evidence type="ECO:0000256" key="1">
    <source>
        <dbReference type="ARBA" id="ARBA00022729"/>
    </source>
</evidence>
<keyword evidence="1 2" id="KW-0732">Signal</keyword>
<dbReference type="EMBL" id="JBHRZS010000007">
    <property type="protein sequence ID" value="MFC3880815.1"/>
    <property type="molecule type" value="Genomic_DNA"/>
</dbReference>
<protein>
    <submittedName>
        <fullName evidence="4">Outer membrane beta-barrel protein</fullName>
    </submittedName>
</protein>
<organism evidence="4 5">
    <name type="scientific">Algoriphagus namhaensis</name>
    <dbReference type="NCBI Taxonomy" id="915353"/>
    <lineage>
        <taxon>Bacteria</taxon>
        <taxon>Pseudomonadati</taxon>
        <taxon>Bacteroidota</taxon>
        <taxon>Cytophagia</taxon>
        <taxon>Cytophagales</taxon>
        <taxon>Cyclobacteriaceae</taxon>
        <taxon>Algoriphagus</taxon>
    </lineage>
</organism>
<sequence>MKKHIIILAIICMTVSNASLAQNSLFSMNYAVTVPLGNTNDYIDQISGRGFVLEYQKFVNKYWAIGGEVGHTTLYKKEANQVYTEGTASLSGVQYRYQYNWPIMITANYYVMTGEALRPYFGLGLGTVAHDRQIDMGIFTSQNTYWQFALRPEFGLLYQASEGVGFRFGAKYFQSFETNGLAGQSNLGLNFGIVFSN</sequence>
<feature type="chain" id="PRO_5046280175" evidence="2">
    <location>
        <begin position="22"/>
        <end position="197"/>
    </location>
</feature>
<evidence type="ECO:0000313" key="4">
    <source>
        <dbReference type="EMBL" id="MFC3880815.1"/>
    </source>
</evidence>
<comment type="caution">
    <text evidence="4">The sequence shown here is derived from an EMBL/GenBank/DDBJ whole genome shotgun (WGS) entry which is preliminary data.</text>
</comment>
<dbReference type="InterPro" id="IPR027385">
    <property type="entry name" value="Beta-barrel_OMP"/>
</dbReference>
<accession>A0ABV8AV25</accession>
<dbReference type="SUPFAM" id="SSF56925">
    <property type="entry name" value="OMPA-like"/>
    <property type="match status" value="1"/>
</dbReference>
<feature type="domain" description="Outer membrane protein beta-barrel" evidence="3">
    <location>
        <begin position="9"/>
        <end position="195"/>
    </location>
</feature>
<proteinExistence type="predicted"/>
<gene>
    <name evidence="4" type="ORF">ACFOSV_11535</name>
</gene>
<dbReference type="Pfam" id="PF13505">
    <property type="entry name" value="OMP_b-brl"/>
    <property type="match status" value="1"/>
</dbReference>
<reference evidence="5" key="1">
    <citation type="journal article" date="2019" name="Int. J. Syst. Evol. Microbiol.">
        <title>The Global Catalogue of Microorganisms (GCM) 10K type strain sequencing project: providing services to taxonomists for standard genome sequencing and annotation.</title>
        <authorList>
            <consortium name="The Broad Institute Genomics Platform"/>
            <consortium name="The Broad Institute Genome Sequencing Center for Infectious Disease"/>
            <person name="Wu L."/>
            <person name="Ma J."/>
        </authorList>
    </citation>
    <scope>NUCLEOTIDE SEQUENCE [LARGE SCALE GENOMIC DNA]</scope>
    <source>
        <strain evidence="5">CCUG 60523</strain>
    </source>
</reference>
<evidence type="ECO:0000313" key="5">
    <source>
        <dbReference type="Proteomes" id="UP001595805"/>
    </source>
</evidence>
<dbReference type="Proteomes" id="UP001595805">
    <property type="component" value="Unassembled WGS sequence"/>
</dbReference>
<keyword evidence="5" id="KW-1185">Reference proteome</keyword>
<evidence type="ECO:0000259" key="3">
    <source>
        <dbReference type="Pfam" id="PF13505"/>
    </source>
</evidence>
<dbReference type="RefSeq" id="WP_377906166.1">
    <property type="nucleotide sequence ID" value="NZ_JBHRZS010000007.1"/>
</dbReference>